<dbReference type="PANTHER" id="PTHR30203:SF33">
    <property type="entry name" value="BLR4455 PROTEIN"/>
    <property type="match status" value="1"/>
</dbReference>
<keyword evidence="2" id="KW-0564">Palmitate</keyword>
<keyword evidence="2" id="KW-0472">Membrane</keyword>
<proteinExistence type="inferred from homology"/>
<reference evidence="4" key="1">
    <citation type="submission" date="2023-07" db="EMBL/GenBank/DDBJ databases">
        <title>Dyadobacter sp. nov 'subterranea' isolated from contaminted grondwater.</title>
        <authorList>
            <person name="Szabo I."/>
            <person name="Al-Omari J."/>
            <person name="Szerdahelyi S.G."/>
            <person name="Rado J."/>
        </authorList>
    </citation>
    <scope>NUCLEOTIDE SEQUENCE [LARGE SCALE GENOMIC DNA]</scope>
    <source>
        <strain evidence="4">UP-52</strain>
    </source>
</reference>
<dbReference type="Gene3D" id="2.20.200.10">
    <property type="entry name" value="Outer membrane efflux proteins (OEP)"/>
    <property type="match status" value="1"/>
</dbReference>
<dbReference type="InterPro" id="IPR003423">
    <property type="entry name" value="OMP_efflux"/>
</dbReference>
<dbReference type="SUPFAM" id="SSF56954">
    <property type="entry name" value="Outer membrane efflux proteins (OEP)"/>
    <property type="match status" value="1"/>
</dbReference>
<dbReference type="Gene3D" id="1.20.1600.10">
    <property type="entry name" value="Outer membrane efflux proteins (OEP)"/>
    <property type="match status" value="1"/>
</dbReference>
<dbReference type="Proteomes" id="UP000634134">
    <property type="component" value="Unassembled WGS sequence"/>
</dbReference>
<comment type="caution">
    <text evidence="3">The sequence shown here is derived from an EMBL/GenBank/DDBJ whole genome shotgun (WGS) entry which is preliminary data.</text>
</comment>
<gene>
    <name evidence="3" type="ORF">IEE83_32690</name>
</gene>
<sequence>MKPEHKYLITIIFILGLQIMQSCKISKDLPITSNIIPKNYLDRKDDTVSIAKIPWKIFFKDPILNHLLQEGIANNNDLAVAVKNIETAAQVVSQVKLGNYPAIALQISANLNRPSENSLNGLTLNKFLQTSHIEDYTAAPVISWEADLWGKIKSQKAIALASYLQTEEAKKVIQTKIVSDIAHGYYNLITLDAQLEVAKKNVLLSDSALKIIVLQFQSGLTTSLAVQQASAQKMVAVGLIPQFEKQIVIQENGLNILIGKNPGPVKRSRNLEDLKAPDSLDAGLPSELLSRRPDVKLSELALSKANADVGFKKANLYPSLKISAQGGINAFKVSNWFNIPASLFGTVAGGITQPIFQQRALKTQYEIANINRQQAVIHFRQSILVAVSEVTDALISLEKTKEQEKSASQRTKTLQEATQNSRLLFQNGMANYLEVITAQNNVLQTEIELVSIKKLQLDASVDLYRSLGGGWQ</sequence>
<evidence type="ECO:0000313" key="4">
    <source>
        <dbReference type="Proteomes" id="UP000634134"/>
    </source>
</evidence>
<keyword evidence="4" id="KW-1185">Reference proteome</keyword>
<evidence type="ECO:0000256" key="1">
    <source>
        <dbReference type="ARBA" id="ARBA00007613"/>
    </source>
</evidence>
<evidence type="ECO:0000313" key="3">
    <source>
        <dbReference type="EMBL" id="MBE9466647.1"/>
    </source>
</evidence>
<comment type="subcellular location">
    <subcellularLocation>
        <location evidence="2">Cell membrane</location>
        <topology evidence="2">Lipid-anchor</topology>
    </subcellularLocation>
</comment>
<keyword evidence="2" id="KW-1134">Transmembrane beta strand</keyword>
<comment type="similarity">
    <text evidence="1 2">Belongs to the outer membrane factor (OMF) (TC 1.B.17) family.</text>
</comment>
<keyword evidence="2" id="KW-0812">Transmembrane</keyword>
<keyword evidence="2" id="KW-0449">Lipoprotein</keyword>
<protein>
    <submittedName>
        <fullName evidence="3">TolC family protein</fullName>
    </submittedName>
</protein>
<organism evidence="3 4">
    <name type="scientific">Dyadobacter subterraneus</name>
    <dbReference type="NCBI Taxonomy" id="2773304"/>
    <lineage>
        <taxon>Bacteria</taxon>
        <taxon>Pseudomonadati</taxon>
        <taxon>Bacteroidota</taxon>
        <taxon>Cytophagia</taxon>
        <taxon>Cytophagales</taxon>
        <taxon>Spirosomataceae</taxon>
        <taxon>Dyadobacter</taxon>
    </lineage>
</organism>
<evidence type="ECO:0000256" key="2">
    <source>
        <dbReference type="RuleBase" id="RU362097"/>
    </source>
</evidence>
<dbReference type="EMBL" id="JACYGY010000004">
    <property type="protein sequence ID" value="MBE9466647.1"/>
    <property type="molecule type" value="Genomic_DNA"/>
</dbReference>
<dbReference type="NCBIfam" id="TIGR01845">
    <property type="entry name" value="outer_NodT"/>
    <property type="match status" value="1"/>
</dbReference>
<dbReference type="RefSeq" id="WP_194124931.1">
    <property type="nucleotide sequence ID" value="NZ_JACYGY010000004.1"/>
</dbReference>
<dbReference type="Pfam" id="PF02321">
    <property type="entry name" value="OEP"/>
    <property type="match status" value="2"/>
</dbReference>
<dbReference type="InterPro" id="IPR010131">
    <property type="entry name" value="MdtP/NodT-like"/>
</dbReference>
<name>A0ABR9WMA1_9BACT</name>
<dbReference type="PANTHER" id="PTHR30203">
    <property type="entry name" value="OUTER MEMBRANE CATION EFFLUX PROTEIN"/>
    <property type="match status" value="1"/>
</dbReference>
<dbReference type="PROSITE" id="PS51257">
    <property type="entry name" value="PROKAR_LIPOPROTEIN"/>
    <property type="match status" value="1"/>
</dbReference>
<accession>A0ABR9WMA1</accession>